<comment type="caution">
    <text evidence="1">The sequence shown here is derived from an EMBL/GenBank/DDBJ whole genome shotgun (WGS) entry which is preliminary data.</text>
</comment>
<proteinExistence type="predicted"/>
<dbReference type="Proteomes" id="UP000552700">
    <property type="component" value="Unassembled WGS sequence"/>
</dbReference>
<dbReference type="RefSeq" id="WP_184081452.1">
    <property type="nucleotide sequence ID" value="NZ_JACIJP010000005.1"/>
</dbReference>
<sequence>MPKLSSQAIEVINRNALVTVALNQGYNAYLPVYDHGIDLILHNEATGDTKLIQLKSRWTIDRKYLGRDIWIAFPDRGEWYVAPHDELVRMGERYTSSQSWARGTYHKGSLSKADREELAPYGFGNPAAINEEAAQEM</sequence>
<evidence type="ECO:0000313" key="1">
    <source>
        <dbReference type="EMBL" id="MBB6125169.1"/>
    </source>
</evidence>
<dbReference type="AlphaFoldDB" id="A0A841J1W3"/>
<evidence type="ECO:0000313" key="2">
    <source>
        <dbReference type="Proteomes" id="UP000552700"/>
    </source>
</evidence>
<gene>
    <name evidence="1" type="ORF">FHS92_002926</name>
</gene>
<name>A0A841J1W3_9SPHN</name>
<keyword evidence="2" id="KW-1185">Reference proteome</keyword>
<evidence type="ECO:0008006" key="3">
    <source>
        <dbReference type="Google" id="ProtNLM"/>
    </source>
</evidence>
<organism evidence="1 2">
    <name type="scientific">Sphingobium subterraneum</name>
    <dbReference type="NCBI Taxonomy" id="627688"/>
    <lineage>
        <taxon>Bacteria</taxon>
        <taxon>Pseudomonadati</taxon>
        <taxon>Pseudomonadota</taxon>
        <taxon>Alphaproteobacteria</taxon>
        <taxon>Sphingomonadales</taxon>
        <taxon>Sphingomonadaceae</taxon>
        <taxon>Sphingobium</taxon>
    </lineage>
</organism>
<accession>A0A841J1W3</accession>
<reference evidence="1 2" key="1">
    <citation type="submission" date="2020-08" db="EMBL/GenBank/DDBJ databases">
        <title>Genomic Encyclopedia of Type Strains, Phase IV (KMG-IV): sequencing the most valuable type-strain genomes for metagenomic binning, comparative biology and taxonomic classification.</title>
        <authorList>
            <person name="Goeker M."/>
        </authorList>
    </citation>
    <scope>NUCLEOTIDE SEQUENCE [LARGE SCALE GENOMIC DNA]</scope>
    <source>
        <strain evidence="1 2">DSM 102255</strain>
    </source>
</reference>
<dbReference type="EMBL" id="JACIJP010000005">
    <property type="protein sequence ID" value="MBB6125169.1"/>
    <property type="molecule type" value="Genomic_DNA"/>
</dbReference>
<protein>
    <recommendedName>
        <fullName evidence="3">PD(D/E)XK endonuclease domain-containing protein</fullName>
    </recommendedName>
</protein>